<evidence type="ECO:0000256" key="1">
    <source>
        <dbReference type="SAM" id="MobiDB-lite"/>
    </source>
</evidence>
<evidence type="ECO:0000256" key="2">
    <source>
        <dbReference type="SAM" id="Phobius"/>
    </source>
</evidence>
<feature type="chain" id="PRO_5037206185" evidence="3">
    <location>
        <begin position="22"/>
        <end position="121"/>
    </location>
</feature>
<keyword evidence="2" id="KW-0472">Membrane</keyword>
<dbReference type="InterPro" id="IPR008613">
    <property type="entry name" value="Excalibur_Ca-bd_domain"/>
</dbReference>
<sequence>MTIFLSAFAFAGMACVGVASAEGAQNDLNCDDFSSQAEAQAALDRDPSDPNNLDGDGDGIACENGSTGPPQVPVQPRGGVDTGGTGGDTGTGSELVVLGGIGGLVLIGAGAAVTVRRRNQE</sequence>
<reference evidence="5" key="1">
    <citation type="submission" date="2020-12" db="EMBL/GenBank/DDBJ databases">
        <title>Prauserella sp. ASG 168, a novel actinomycete isolated from cave rock.</title>
        <authorList>
            <person name="Suriyachadkun C."/>
        </authorList>
    </citation>
    <scope>NUCLEOTIDE SEQUENCE</scope>
    <source>
        <strain evidence="5">ASG 168</strain>
    </source>
</reference>
<evidence type="ECO:0000256" key="3">
    <source>
        <dbReference type="SAM" id="SignalP"/>
    </source>
</evidence>
<comment type="caution">
    <text evidence="5">The sequence shown here is derived from an EMBL/GenBank/DDBJ whole genome shotgun (WGS) entry which is preliminary data.</text>
</comment>
<feature type="signal peptide" evidence="3">
    <location>
        <begin position="1"/>
        <end position="21"/>
    </location>
</feature>
<evidence type="ECO:0000313" key="5">
    <source>
        <dbReference type="EMBL" id="MBK1784408.1"/>
    </source>
</evidence>
<feature type="compositionally biased region" description="Gly residues" evidence="1">
    <location>
        <begin position="80"/>
        <end position="90"/>
    </location>
</feature>
<evidence type="ECO:0000259" key="4">
    <source>
        <dbReference type="SMART" id="SM00894"/>
    </source>
</evidence>
<feature type="region of interest" description="Disordered" evidence="1">
    <location>
        <begin position="37"/>
        <end position="92"/>
    </location>
</feature>
<protein>
    <submittedName>
        <fullName evidence="5">Excalibur calcium-binding domain-containing protein</fullName>
    </submittedName>
</protein>
<keyword evidence="2" id="KW-1133">Transmembrane helix</keyword>
<dbReference type="EMBL" id="JAENJH010000002">
    <property type="protein sequence ID" value="MBK1784408.1"/>
    <property type="molecule type" value="Genomic_DNA"/>
</dbReference>
<proteinExistence type="predicted"/>
<accession>A0A934V5A8</accession>
<name>A0A934V5A8_9PSEU</name>
<dbReference type="AlphaFoldDB" id="A0A934V5A8"/>
<dbReference type="Pfam" id="PF05901">
    <property type="entry name" value="Excalibur"/>
    <property type="match status" value="1"/>
</dbReference>
<keyword evidence="2" id="KW-0812">Transmembrane</keyword>
<keyword evidence="6" id="KW-1185">Reference proteome</keyword>
<dbReference type="SMART" id="SM00894">
    <property type="entry name" value="Excalibur"/>
    <property type="match status" value="1"/>
</dbReference>
<keyword evidence="3" id="KW-0732">Signal</keyword>
<feature type="domain" description="Excalibur calcium-binding" evidence="4">
    <location>
        <begin position="26"/>
        <end position="63"/>
    </location>
</feature>
<feature type="transmembrane region" description="Helical" evidence="2">
    <location>
        <begin position="95"/>
        <end position="115"/>
    </location>
</feature>
<organism evidence="5 6">
    <name type="scientific">Prauserella cavernicola</name>
    <dbReference type="NCBI Taxonomy" id="2800127"/>
    <lineage>
        <taxon>Bacteria</taxon>
        <taxon>Bacillati</taxon>
        <taxon>Actinomycetota</taxon>
        <taxon>Actinomycetes</taxon>
        <taxon>Pseudonocardiales</taxon>
        <taxon>Pseudonocardiaceae</taxon>
        <taxon>Prauserella</taxon>
    </lineage>
</organism>
<evidence type="ECO:0000313" key="6">
    <source>
        <dbReference type="Proteomes" id="UP000635245"/>
    </source>
</evidence>
<gene>
    <name evidence="5" type="ORF">JHE00_08710</name>
</gene>
<dbReference type="Proteomes" id="UP000635245">
    <property type="component" value="Unassembled WGS sequence"/>
</dbReference>